<organism evidence="1 2">
    <name type="scientific">Dethiosulfatarculus sandiegensis</name>
    <dbReference type="NCBI Taxonomy" id="1429043"/>
    <lineage>
        <taxon>Bacteria</taxon>
        <taxon>Pseudomonadati</taxon>
        <taxon>Thermodesulfobacteriota</taxon>
        <taxon>Desulfarculia</taxon>
        <taxon>Desulfarculales</taxon>
        <taxon>Desulfarculaceae</taxon>
        <taxon>Dethiosulfatarculus</taxon>
    </lineage>
</organism>
<dbReference type="InParanoid" id="A0A0D2K1C4"/>
<sequence>MHGIYVIFQLIGQWGENKIAEQYLPNNVFLQTVRVIKVSA</sequence>
<accession>A0A0D2K1C4</accession>
<comment type="caution">
    <text evidence="1">The sequence shown here is derived from an EMBL/GenBank/DDBJ whole genome shotgun (WGS) entry which is preliminary data.</text>
</comment>
<name>A0A0D2K1C4_9BACT</name>
<protein>
    <submittedName>
        <fullName evidence="1">Uncharacterized protein</fullName>
    </submittedName>
</protein>
<gene>
    <name evidence="1" type="ORF">X474_04295</name>
</gene>
<evidence type="ECO:0000313" key="1">
    <source>
        <dbReference type="EMBL" id="KIX15475.1"/>
    </source>
</evidence>
<proteinExistence type="predicted"/>
<keyword evidence="2" id="KW-1185">Reference proteome</keyword>
<dbReference type="Proteomes" id="UP000032233">
    <property type="component" value="Unassembled WGS sequence"/>
</dbReference>
<evidence type="ECO:0000313" key="2">
    <source>
        <dbReference type="Proteomes" id="UP000032233"/>
    </source>
</evidence>
<reference evidence="1 2" key="1">
    <citation type="submission" date="2013-11" db="EMBL/GenBank/DDBJ databases">
        <title>Metagenomic analysis of a methanogenic consortium involved in long chain n-alkane degradation.</title>
        <authorList>
            <person name="Davidova I.A."/>
            <person name="Callaghan A.V."/>
            <person name="Wawrik B."/>
            <person name="Pruitt S."/>
            <person name="Marks C."/>
            <person name="Duncan K.E."/>
            <person name="Suflita J.M."/>
        </authorList>
    </citation>
    <scope>NUCLEOTIDE SEQUENCE [LARGE SCALE GENOMIC DNA]</scope>
    <source>
        <strain evidence="1 2">SPR</strain>
    </source>
</reference>
<dbReference type="AlphaFoldDB" id="A0A0D2K1C4"/>
<dbReference type="EMBL" id="AZAC01000003">
    <property type="protein sequence ID" value="KIX15475.1"/>
    <property type="molecule type" value="Genomic_DNA"/>
</dbReference>